<protein>
    <recommendedName>
        <fullName evidence="4">DUF2780 domain-containing protein</fullName>
    </recommendedName>
</protein>
<feature type="chain" id="PRO_5010198024" description="DUF2780 domain-containing protein" evidence="1">
    <location>
        <begin position="26"/>
        <end position="172"/>
    </location>
</feature>
<evidence type="ECO:0000313" key="2">
    <source>
        <dbReference type="EMBL" id="SDW76859.1"/>
    </source>
</evidence>
<sequence length="172" mass="17908">MKTIRLISAFFSLSITLLMFGHANAVDLGQLPSASETLEQGRQVLPGSEAAKTVVPAEIPATGLTKELMQQFGVNQRQAEAGAGSLFQLAKTKMSAEDFTALTDAVPEVPHLMTVAPPPSPLGGAGMTATFLEIGMKPEMVKNFIPTIVQYVESSGGSAVAAALKSALMSGM</sequence>
<keyword evidence="1" id="KW-0732">Signal</keyword>
<dbReference type="InterPro" id="IPR021302">
    <property type="entry name" value="DUF2780_VcgC/VcgE"/>
</dbReference>
<dbReference type="AlphaFoldDB" id="A0A1H2W9Y1"/>
<dbReference type="EMBL" id="FNNH01000027">
    <property type="protein sequence ID" value="SDW76859.1"/>
    <property type="molecule type" value="Genomic_DNA"/>
</dbReference>
<dbReference type="Pfam" id="PF11075">
    <property type="entry name" value="DUF2780"/>
    <property type="match status" value="1"/>
</dbReference>
<evidence type="ECO:0000256" key="1">
    <source>
        <dbReference type="SAM" id="SignalP"/>
    </source>
</evidence>
<dbReference type="Proteomes" id="UP000183454">
    <property type="component" value="Unassembled WGS sequence"/>
</dbReference>
<accession>A0A1H2W9Y1</accession>
<name>A0A1H2W9Y1_9PROT</name>
<organism evidence="2 3">
    <name type="scientific">Nitrosomonas communis</name>
    <dbReference type="NCBI Taxonomy" id="44574"/>
    <lineage>
        <taxon>Bacteria</taxon>
        <taxon>Pseudomonadati</taxon>
        <taxon>Pseudomonadota</taxon>
        <taxon>Betaproteobacteria</taxon>
        <taxon>Nitrosomonadales</taxon>
        <taxon>Nitrosomonadaceae</taxon>
        <taxon>Nitrosomonas</taxon>
    </lineage>
</organism>
<feature type="signal peptide" evidence="1">
    <location>
        <begin position="1"/>
        <end position="25"/>
    </location>
</feature>
<evidence type="ECO:0008006" key="4">
    <source>
        <dbReference type="Google" id="ProtNLM"/>
    </source>
</evidence>
<proteinExistence type="predicted"/>
<dbReference type="RefSeq" id="WP_074667327.1">
    <property type="nucleotide sequence ID" value="NZ_CBDIPD010000084.1"/>
</dbReference>
<evidence type="ECO:0000313" key="3">
    <source>
        <dbReference type="Proteomes" id="UP000183454"/>
    </source>
</evidence>
<gene>
    <name evidence="2" type="ORF">SAMN05421882_102714</name>
</gene>
<reference evidence="2 3" key="1">
    <citation type="submission" date="2016-10" db="EMBL/GenBank/DDBJ databases">
        <authorList>
            <person name="de Groot N.N."/>
        </authorList>
    </citation>
    <scope>NUCLEOTIDE SEQUENCE [LARGE SCALE GENOMIC DNA]</scope>
    <source>
        <strain evidence="2 3">Nm110</strain>
    </source>
</reference>